<feature type="compositionally biased region" description="Gly residues" evidence="5">
    <location>
        <begin position="87"/>
        <end position="106"/>
    </location>
</feature>
<dbReference type="Proteomes" id="UP001497600">
    <property type="component" value="Chromosome G"/>
</dbReference>
<keyword evidence="7" id="KW-1185">Reference proteome</keyword>
<gene>
    <name evidence="6" type="ORF">CAAN4_G12772</name>
</gene>
<feature type="compositionally biased region" description="Gly residues" evidence="5">
    <location>
        <begin position="7"/>
        <end position="20"/>
    </location>
</feature>
<dbReference type="EMBL" id="OZ004259">
    <property type="protein sequence ID" value="CAK7918334.1"/>
    <property type="molecule type" value="Genomic_DNA"/>
</dbReference>
<sequence>MSHNNGYYGGNSGRYGGYGSGNKRSGGYSSGGSSYRSDGSANNGNNGEGSSQSNPNGSNSSSNSSGRRSYGGGRDRDYYSGYRNNGSGNGGGGNNSNSGGSGGGYGRYDQYSQGGGFKPYKSHGKSSYIPGGSGNSNNGGGSSSGGGNGSRRRNYDRYDSYPGTSNSNNNTNNFNNSGNSANNNSNIGGPSIRQNMSRHSNFHKTSTGSQSEYRRNSPVEGGNDFRRRSYNGEPSRAHANGSNSNSNSSSNSKKSSPAPVISDPKLLHLFDDEYVPPESKKIETKESGKGEESKKEMKSETNKTNKAEAKPREEETTDSSELKKEQAIAEEPKVKPLDSHQQKSTEESKFQKEAKEDSHDVSATRPKTTDTKTNNKPLPLENNASAKSTTSEEVQRVEEQKVEVQKVEEPKVEEPKVEESKAEESKVEESKIEESKVEDEPNVSKSDSRKLDKQIEIDDNAYSVANSSMLSPVGDGDHLDDPFFNQLGTITESKESTNNISKDKILSDDDMENVSEAETIITNSPPRVNKARRLVRKSEFDREREDLLHRKKTRRYASESEHDDDDEDDHKSVNTDDADDSQAEGDFKSKGREYGSSSKDIVRPYKMKRDSTGRSLLQRACGKGSLSEVKNYIERGADPNESDYCGFTCLHEAALEGHSKLVEYLISKGADVNKQAQQAGDLETPLIDAAENKHLETVKVLIANGADPRVYNLDGFTALTKIYNEHDGEDGYQEIIKVLEEANSKFADKEEKSQNPSSVSAISTHSIVEDPNDVYFSELLKKKNLANSIYKYAAEGLKEFTANYFVEGGSLDHKPDILILAARNGHIELVDIILGLNPGPYDINQENSCGITALVATVGRGHSNVVESLLSKGADPSKVRKQDGLNCLEIAQRAIHYDAKEVKLLQDYMKKTSNDSTQLPDTKMRKDSTPKVKNDNPSDSIKKRKIDDDNSERKLKKVKSRDFEKESSAVFTKEKTPEPSDDLKRLQSRELTLSPKTEEPSKSKVESLTKSPSPAPVLIPLTKEQEEQKARSVEETRQWQEKVEAKKRARRDMFLRAEKEKERKRKEDEERRALEEKESLRLRKEEEEKRAIEEVAKAKELNQKRQVLEREMIRNSYPIGLQTAKFGSELTTQELGQYCPLYTFAIDGHDYVVDLQIALLTGSSVSSYTDKLASEYVKPLGEFHKSKLWNLFYPMIGIDREHPFSFCSKSAQEGHEKFKNLLLQYIRLDQLEPRIRQEFPQTFEVIWNEQYKTPVDIETLSVFSDIPIATTPSIQNSNSEVPEIIFNPSTLLESKFVPPRLRRRADVLKTLQNTSTPLW</sequence>
<keyword evidence="2 3" id="KW-0040">ANK repeat</keyword>
<feature type="compositionally biased region" description="Polar residues" evidence="5">
    <location>
        <begin position="192"/>
        <end position="211"/>
    </location>
</feature>
<dbReference type="PROSITE" id="PS50297">
    <property type="entry name" value="ANK_REP_REGION"/>
    <property type="match status" value="2"/>
</dbReference>
<feature type="compositionally biased region" description="Basic and acidic residues" evidence="5">
    <location>
        <begin position="922"/>
        <end position="936"/>
    </location>
</feature>
<feature type="compositionally biased region" description="Basic and acidic residues" evidence="5">
    <location>
        <begin position="960"/>
        <end position="988"/>
    </location>
</feature>
<feature type="repeat" description="ANK" evidence="3">
    <location>
        <begin position="645"/>
        <end position="677"/>
    </location>
</feature>
<dbReference type="InterPro" id="IPR036770">
    <property type="entry name" value="Ankyrin_rpt-contain_sf"/>
</dbReference>
<feature type="compositionally biased region" description="Basic and acidic residues" evidence="5">
    <location>
        <begin position="278"/>
        <end position="370"/>
    </location>
</feature>
<evidence type="ECO:0000256" key="1">
    <source>
        <dbReference type="ARBA" id="ARBA00022737"/>
    </source>
</evidence>
<feature type="coiled-coil region" evidence="4">
    <location>
        <begin position="1056"/>
        <end position="1111"/>
    </location>
</feature>
<dbReference type="SUPFAM" id="SSF48403">
    <property type="entry name" value="Ankyrin repeat"/>
    <property type="match status" value="1"/>
</dbReference>
<dbReference type="PANTHER" id="PTHR24171:SF8">
    <property type="entry name" value="BRCA1-ASSOCIATED RING DOMAIN PROTEIN 1"/>
    <property type="match status" value="1"/>
</dbReference>
<feature type="repeat" description="ANK" evidence="3">
    <location>
        <begin position="849"/>
        <end position="881"/>
    </location>
</feature>
<feature type="compositionally biased region" description="Basic and acidic residues" evidence="5">
    <location>
        <begin position="446"/>
        <end position="456"/>
    </location>
</feature>
<evidence type="ECO:0000256" key="2">
    <source>
        <dbReference type="ARBA" id="ARBA00023043"/>
    </source>
</evidence>
<evidence type="ECO:0000256" key="5">
    <source>
        <dbReference type="SAM" id="MobiDB-lite"/>
    </source>
</evidence>
<dbReference type="Pfam" id="PF00023">
    <property type="entry name" value="Ank"/>
    <property type="match status" value="1"/>
</dbReference>
<proteinExistence type="predicted"/>
<feature type="compositionally biased region" description="Low complexity" evidence="5">
    <location>
        <begin position="242"/>
        <end position="256"/>
    </location>
</feature>
<evidence type="ECO:0000313" key="7">
    <source>
        <dbReference type="Proteomes" id="UP001497600"/>
    </source>
</evidence>
<protein>
    <submittedName>
        <fullName evidence="6">Uncharacterized protein</fullName>
    </submittedName>
</protein>
<evidence type="ECO:0000256" key="3">
    <source>
        <dbReference type="PROSITE-ProRule" id="PRU00023"/>
    </source>
</evidence>
<dbReference type="PANTHER" id="PTHR24171">
    <property type="entry name" value="ANKYRIN REPEAT DOMAIN-CONTAINING PROTEIN 39-RELATED"/>
    <property type="match status" value="1"/>
</dbReference>
<feature type="repeat" description="ANK" evidence="3">
    <location>
        <begin position="612"/>
        <end position="644"/>
    </location>
</feature>
<dbReference type="InterPro" id="IPR002110">
    <property type="entry name" value="Ankyrin_rpt"/>
</dbReference>
<feature type="compositionally biased region" description="Basic and acidic residues" evidence="5">
    <location>
        <begin position="536"/>
        <end position="548"/>
    </location>
</feature>
<dbReference type="SMART" id="SM00248">
    <property type="entry name" value="ANK"/>
    <property type="match status" value="6"/>
</dbReference>
<keyword evidence="1" id="KW-0677">Repeat</keyword>
<accession>A0ABP0EI17</accession>
<feature type="compositionally biased region" description="Basic and acidic residues" evidence="5">
    <location>
        <begin position="996"/>
        <end position="1007"/>
    </location>
</feature>
<feature type="compositionally biased region" description="Basic and acidic residues" evidence="5">
    <location>
        <begin position="212"/>
        <end position="227"/>
    </location>
</feature>
<organism evidence="6 7">
    <name type="scientific">[Candida] anglica</name>
    <dbReference type="NCBI Taxonomy" id="148631"/>
    <lineage>
        <taxon>Eukaryota</taxon>
        <taxon>Fungi</taxon>
        <taxon>Dikarya</taxon>
        <taxon>Ascomycota</taxon>
        <taxon>Saccharomycotina</taxon>
        <taxon>Pichiomycetes</taxon>
        <taxon>Debaryomycetaceae</taxon>
        <taxon>Kurtzmaniella</taxon>
    </lineage>
</organism>
<feature type="repeat" description="ANK" evidence="3">
    <location>
        <begin position="681"/>
        <end position="713"/>
    </location>
</feature>
<feature type="region of interest" description="Disordered" evidence="5">
    <location>
        <begin position="516"/>
        <end position="613"/>
    </location>
</feature>
<feature type="compositionally biased region" description="Basic and acidic residues" evidence="5">
    <location>
        <begin position="393"/>
        <end position="439"/>
    </location>
</feature>
<dbReference type="PROSITE" id="PS50088">
    <property type="entry name" value="ANK_REPEAT"/>
    <property type="match status" value="4"/>
</dbReference>
<feature type="compositionally biased region" description="Low complexity" evidence="5">
    <location>
        <begin position="21"/>
        <end position="68"/>
    </location>
</feature>
<feature type="region of interest" description="Disordered" evidence="5">
    <location>
        <begin position="913"/>
        <end position="1042"/>
    </location>
</feature>
<dbReference type="Gene3D" id="1.25.40.20">
    <property type="entry name" value="Ankyrin repeat-containing domain"/>
    <property type="match status" value="2"/>
</dbReference>
<evidence type="ECO:0000256" key="4">
    <source>
        <dbReference type="SAM" id="Coils"/>
    </source>
</evidence>
<feature type="compositionally biased region" description="Low complexity" evidence="5">
    <location>
        <begin position="165"/>
        <end position="186"/>
    </location>
</feature>
<name>A0ABP0EI17_9ASCO</name>
<feature type="region of interest" description="Disordered" evidence="5">
    <location>
        <begin position="1"/>
        <end position="457"/>
    </location>
</feature>
<feature type="compositionally biased region" description="Basic and acidic residues" evidence="5">
    <location>
        <begin position="1023"/>
        <end position="1042"/>
    </location>
</feature>
<feature type="compositionally biased region" description="Gly residues" evidence="5">
    <location>
        <begin position="131"/>
        <end position="149"/>
    </location>
</feature>
<feature type="compositionally biased region" description="Basic and acidic residues" evidence="5">
    <location>
        <begin position="600"/>
        <end position="612"/>
    </location>
</feature>
<evidence type="ECO:0000313" key="6">
    <source>
        <dbReference type="EMBL" id="CAK7918334.1"/>
    </source>
</evidence>
<reference evidence="6 7" key="1">
    <citation type="submission" date="2024-01" db="EMBL/GenBank/DDBJ databases">
        <authorList>
            <consortium name="Genoscope - CEA"/>
            <person name="William W."/>
        </authorList>
    </citation>
    <scope>NUCLEOTIDE SEQUENCE [LARGE SCALE GENOMIC DNA]</scope>
    <source>
        <strain evidence="6 7">29B2s-10</strain>
    </source>
</reference>
<dbReference type="Pfam" id="PF12796">
    <property type="entry name" value="Ank_2"/>
    <property type="match status" value="2"/>
</dbReference>
<keyword evidence="4" id="KW-0175">Coiled coil</keyword>